<feature type="transmembrane region" description="Helical" evidence="6">
    <location>
        <begin position="6"/>
        <end position="26"/>
    </location>
</feature>
<keyword evidence="2" id="KW-1003">Cell membrane</keyword>
<evidence type="ECO:0000256" key="6">
    <source>
        <dbReference type="SAM" id="Phobius"/>
    </source>
</evidence>
<keyword evidence="4 6" id="KW-1133">Transmembrane helix</keyword>
<dbReference type="InterPro" id="IPR022781">
    <property type="entry name" value="Flagellar_biosynth_FliO"/>
</dbReference>
<dbReference type="Pfam" id="PF04347">
    <property type="entry name" value="FliO"/>
    <property type="match status" value="1"/>
</dbReference>
<comment type="caution">
    <text evidence="7">The sequence shown here is derived from an EMBL/GenBank/DDBJ whole genome shotgun (WGS) entry which is preliminary data.</text>
</comment>
<sequence length="162" mass="17156">MTDNVALLLRVGFSFTLVLGLMWVAARVLKNRTSGRPTDTVEVLARTQLGRGSSVAVLRIGDRALVLGVTEKSVVQLGEEIRDLSSLRGRTVAEVLPAATEHDISTVRALFTGDDISTGSRSAAPSAPQAMAGQGALAGSILSPATWRMGMDALRERTVRRG</sequence>
<dbReference type="Proteomes" id="UP001500957">
    <property type="component" value="Unassembled WGS sequence"/>
</dbReference>
<comment type="subcellular location">
    <subcellularLocation>
        <location evidence="1">Cell membrane</location>
    </subcellularLocation>
</comment>
<name>A0ABP3RGN1_9ACTN</name>
<organism evidence="7 8">
    <name type="scientific">Sporichthya brevicatena</name>
    <dbReference type="NCBI Taxonomy" id="171442"/>
    <lineage>
        <taxon>Bacteria</taxon>
        <taxon>Bacillati</taxon>
        <taxon>Actinomycetota</taxon>
        <taxon>Actinomycetes</taxon>
        <taxon>Sporichthyales</taxon>
        <taxon>Sporichthyaceae</taxon>
        <taxon>Sporichthya</taxon>
    </lineage>
</organism>
<keyword evidence="3 6" id="KW-0812">Transmembrane</keyword>
<dbReference type="RefSeq" id="WP_344602143.1">
    <property type="nucleotide sequence ID" value="NZ_BAAAHE010000007.1"/>
</dbReference>
<accession>A0ABP3RGN1</accession>
<evidence type="ECO:0000256" key="4">
    <source>
        <dbReference type="ARBA" id="ARBA00022989"/>
    </source>
</evidence>
<reference evidence="8" key="1">
    <citation type="journal article" date="2019" name="Int. J. Syst. Evol. Microbiol.">
        <title>The Global Catalogue of Microorganisms (GCM) 10K type strain sequencing project: providing services to taxonomists for standard genome sequencing and annotation.</title>
        <authorList>
            <consortium name="The Broad Institute Genomics Platform"/>
            <consortium name="The Broad Institute Genome Sequencing Center for Infectious Disease"/>
            <person name="Wu L."/>
            <person name="Ma J."/>
        </authorList>
    </citation>
    <scope>NUCLEOTIDE SEQUENCE [LARGE SCALE GENOMIC DNA]</scope>
    <source>
        <strain evidence="8">JCM 10671</strain>
    </source>
</reference>
<evidence type="ECO:0000313" key="8">
    <source>
        <dbReference type="Proteomes" id="UP001500957"/>
    </source>
</evidence>
<proteinExistence type="predicted"/>
<evidence type="ECO:0000256" key="5">
    <source>
        <dbReference type="ARBA" id="ARBA00023136"/>
    </source>
</evidence>
<protein>
    <recommendedName>
        <fullName evidence="9">Flagellar protein</fullName>
    </recommendedName>
</protein>
<dbReference type="EMBL" id="BAAAHE010000007">
    <property type="protein sequence ID" value="GAA0609496.1"/>
    <property type="molecule type" value="Genomic_DNA"/>
</dbReference>
<gene>
    <name evidence="7" type="ORF">GCM10009547_09490</name>
</gene>
<evidence type="ECO:0008006" key="9">
    <source>
        <dbReference type="Google" id="ProtNLM"/>
    </source>
</evidence>
<evidence type="ECO:0000256" key="1">
    <source>
        <dbReference type="ARBA" id="ARBA00004236"/>
    </source>
</evidence>
<evidence type="ECO:0000313" key="7">
    <source>
        <dbReference type="EMBL" id="GAA0609496.1"/>
    </source>
</evidence>
<evidence type="ECO:0000256" key="2">
    <source>
        <dbReference type="ARBA" id="ARBA00022475"/>
    </source>
</evidence>
<keyword evidence="8" id="KW-1185">Reference proteome</keyword>
<keyword evidence="5 6" id="KW-0472">Membrane</keyword>
<evidence type="ECO:0000256" key="3">
    <source>
        <dbReference type="ARBA" id="ARBA00022692"/>
    </source>
</evidence>